<dbReference type="Pfam" id="PF00984">
    <property type="entry name" value="UDPG_MGDP_dh"/>
    <property type="match status" value="1"/>
</dbReference>
<dbReference type="EC" id="1.1.1.336" evidence="2"/>
<evidence type="ECO:0000259" key="10">
    <source>
        <dbReference type="SMART" id="SM00984"/>
    </source>
</evidence>
<dbReference type="InterPro" id="IPR001732">
    <property type="entry name" value="UDP-Glc/GDP-Man_DH_N"/>
</dbReference>
<feature type="region of interest" description="Disordered" evidence="9">
    <location>
        <begin position="460"/>
        <end position="506"/>
    </location>
</feature>
<accession>A0ABD5PAU9</accession>
<dbReference type="Gene3D" id="3.40.50.720">
    <property type="entry name" value="NAD(P)-binding Rossmann-like Domain"/>
    <property type="match status" value="2"/>
</dbReference>
<dbReference type="SUPFAM" id="SSF48179">
    <property type="entry name" value="6-phosphogluconate dehydrogenase C-terminal domain-like"/>
    <property type="match status" value="1"/>
</dbReference>
<evidence type="ECO:0000256" key="9">
    <source>
        <dbReference type="SAM" id="MobiDB-lite"/>
    </source>
</evidence>
<evidence type="ECO:0000256" key="5">
    <source>
        <dbReference type="ARBA" id="ARBA00023027"/>
    </source>
</evidence>
<dbReference type="Pfam" id="PF03720">
    <property type="entry name" value="UDPG_MGDP_dh_C"/>
    <property type="match status" value="1"/>
</dbReference>
<feature type="compositionally biased region" description="Gly residues" evidence="9">
    <location>
        <begin position="489"/>
        <end position="506"/>
    </location>
</feature>
<evidence type="ECO:0000256" key="6">
    <source>
        <dbReference type="ARBA" id="ARBA00030172"/>
    </source>
</evidence>
<dbReference type="Pfam" id="PF03721">
    <property type="entry name" value="UDPG_MGDP_dh_N"/>
    <property type="match status" value="1"/>
</dbReference>
<keyword evidence="5" id="KW-0520">NAD</keyword>
<dbReference type="InterPro" id="IPR008927">
    <property type="entry name" value="6-PGluconate_DH-like_C_sf"/>
</dbReference>
<keyword evidence="12" id="KW-1185">Reference proteome</keyword>
<dbReference type="InterPro" id="IPR014026">
    <property type="entry name" value="UDP-Glc/GDP-Man_DH_dimer"/>
</dbReference>
<name>A0ABD5PAU9_9EURY</name>
<protein>
    <recommendedName>
        <fullName evidence="3">UDP-N-acetyl-D-mannosamine dehydrogenase</fullName>
        <ecNumber evidence="2">1.1.1.336</ecNumber>
    </recommendedName>
    <alternativeName>
        <fullName evidence="6">UDP-ManNAc 6-dehydrogenase</fullName>
    </alternativeName>
</protein>
<feature type="domain" description="UDP-glucose/GDP-mannose dehydrogenase C-terminal" evidence="10">
    <location>
        <begin position="352"/>
        <end position="445"/>
    </location>
</feature>
<dbReference type="InterPro" id="IPR017476">
    <property type="entry name" value="UDP-Glc/GDP-Man"/>
</dbReference>
<feature type="compositionally biased region" description="Low complexity" evidence="9">
    <location>
        <begin position="463"/>
        <end position="473"/>
    </location>
</feature>
<reference evidence="11 12" key="1">
    <citation type="journal article" date="2019" name="Int. J. Syst. Evol. Microbiol.">
        <title>The Global Catalogue of Microorganisms (GCM) 10K type strain sequencing project: providing services to taxonomists for standard genome sequencing and annotation.</title>
        <authorList>
            <consortium name="The Broad Institute Genomics Platform"/>
            <consortium name="The Broad Institute Genome Sequencing Center for Infectious Disease"/>
            <person name="Wu L."/>
            <person name="Ma J."/>
        </authorList>
    </citation>
    <scope>NUCLEOTIDE SEQUENCE [LARGE SCALE GENOMIC DNA]</scope>
    <source>
        <strain evidence="11 12">CGMCC 1.12553</strain>
    </source>
</reference>
<dbReference type="RefSeq" id="WP_267624551.1">
    <property type="nucleotide sequence ID" value="NZ_JAODIW010000009.1"/>
</dbReference>
<dbReference type="Proteomes" id="UP001595921">
    <property type="component" value="Unassembled WGS sequence"/>
</dbReference>
<dbReference type="EMBL" id="JBHSDS010000005">
    <property type="protein sequence ID" value="MFC4357818.1"/>
    <property type="molecule type" value="Genomic_DNA"/>
</dbReference>
<dbReference type="InterPro" id="IPR028359">
    <property type="entry name" value="UDP_ManNAc/GlcNAc_DH"/>
</dbReference>
<evidence type="ECO:0000256" key="4">
    <source>
        <dbReference type="ARBA" id="ARBA00023002"/>
    </source>
</evidence>
<evidence type="ECO:0000256" key="7">
    <source>
        <dbReference type="ARBA" id="ARBA00049130"/>
    </source>
</evidence>
<dbReference type="NCBIfam" id="TIGR03026">
    <property type="entry name" value="NDP-sugDHase"/>
    <property type="match status" value="1"/>
</dbReference>
<comment type="caution">
    <text evidence="11">The sequence shown here is derived from an EMBL/GenBank/DDBJ whole genome shotgun (WGS) entry which is preliminary data.</text>
</comment>
<dbReference type="PANTHER" id="PTHR43491:SF2">
    <property type="entry name" value="UDP-N-ACETYL-D-MANNOSAMINE DEHYDROGENASE"/>
    <property type="match status" value="1"/>
</dbReference>
<evidence type="ECO:0000256" key="3">
    <source>
        <dbReference type="ARBA" id="ARBA00016796"/>
    </source>
</evidence>
<dbReference type="InterPro" id="IPR036291">
    <property type="entry name" value="NAD(P)-bd_dom_sf"/>
</dbReference>
<evidence type="ECO:0000313" key="11">
    <source>
        <dbReference type="EMBL" id="MFC4357818.1"/>
    </source>
</evidence>
<proteinExistence type="inferred from homology"/>
<dbReference type="SMART" id="SM00984">
    <property type="entry name" value="UDPG_MGDP_dh_C"/>
    <property type="match status" value="1"/>
</dbReference>
<evidence type="ECO:0000313" key="12">
    <source>
        <dbReference type="Proteomes" id="UP001595921"/>
    </source>
</evidence>
<evidence type="ECO:0000256" key="1">
    <source>
        <dbReference type="ARBA" id="ARBA00006601"/>
    </source>
</evidence>
<organism evidence="11 12">
    <name type="scientific">Halobium salinum</name>
    <dbReference type="NCBI Taxonomy" id="1364940"/>
    <lineage>
        <taxon>Archaea</taxon>
        <taxon>Methanobacteriati</taxon>
        <taxon>Methanobacteriota</taxon>
        <taxon>Stenosarchaea group</taxon>
        <taxon>Halobacteria</taxon>
        <taxon>Halobacteriales</taxon>
        <taxon>Haloferacaceae</taxon>
        <taxon>Halobium</taxon>
    </lineage>
</organism>
<comment type="catalytic activity">
    <reaction evidence="7">
        <text>UDP-N-acetyl-alpha-D-mannosamine + 2 NAD(+) + H2O = UDP-N-acetyl-alpha-D-mannosaminouronate + 2 NADH + 3 H(+)</text>
        <dbReference type="Rhea" id="RHEA:25780"/>
        <dbReference type="ChEBI" id="CHEBI:15377"/>
        <dbReference type="ChEBI" id="CHEBI:15378"/>
        <dbReference type="ChEBI" id="CHEBI:57540"/>
        <dbReference type="ChEBI" id="CHEBI:57945"/>
        <dbReference type="ChEBI" id="CHEBI:68623"/>
        <dbReference type="ChEBI" id="CHEBI:70731"/>
        <dbReference type="EC" id="1.1.1.336"/>
    </reaction>
</comment>
<dbReference type="AlphaFoldDB" id="A0ABD5PAU9"/>
<dbReference type="InterPro" id="IPR036220">
    <property type="entry name" value="UDP-Glc/GDP-Man_DH_C_sf"/>
</dbReference>
<dbReference type="GO" id="GO:0089714">
    <property type="term" value="F:UDP-N-acetyl-D-mannosamine dehydrogenase activity"/>
    <property type="evidence" value="ECO:0007669"/>
    <property type="project" value="UniProtKB-EC"/>
</dbReference>
<dbReference type="SUPFAM" id="SSF52413">
    <property type="entry name" value="UDP-glucose/GDP-mannose dehydrogenase C-terminal domain"/>
    <property type="match status" value="1"/>
</dbReference>
<dbReference type="SUPFAM" id="SSF51735">
    <property type="entry name" value="NAD(P)-binding Rossmann-fold domains"/>
    <property type="match status" value="1"/>
</dbReference>
<sequence length="506" mass="53049">MVDAATGVETEADTVGLYGSDLRPADRREAFTGGRVPVAVYGLGKMGLPLAAAYSEASNNVIGVDVNPDVVESVNAGECHVDNEPDLPELIAERVEAGALRATTDLQEAAAEARVHVVIVPTPITDEKEPDLSILEAVVEDVATGLKPGDQVIVECTVPPRTSADYVRPRLAELSGLDEDEFGVAFCPERTSSGRALQDIGGAYPKVVGGVDAEAAAVCELIYGEINSNDILVVSDATTAESVKLFEGLYRDVNIALANELATLADDLGIDVVEAIDVANTQPFCEIHDPGPGVGGHCIPWYPYFVMSRVERDTPLLRTAREVNDGMPGYTVDQLTAELGAEGVDADGARVLVLGVTYRPGVKETRASPAIPIIEGLKAAGAEVYAVDPMVDPSEYGATAVDLDEVADGDYDAAVMVTHHEEFDALDWSALDDLVVVDGRRTLDLDGTDHRVYELGRARRADAAQATGADATTMRTDGGPGERSESGAGSEGGRGPESGDGSGSSR</sequence>
<comment type="similarity">
    <text evidence="1 8">Belongs to the UDP-glucose/GDP-mannose dehydrogenase family.</text>
</comment>
<evidence type="ECO:0000256" key="2">
    <source>
        <dbReference type="ARBA" id="ARBA00012935"/>
    </source>
</evidence>
<dbReference type="InterPro" id="IPR014027">
    <property type="entry name" value="UDP-Glc/GDP-Man_DH_C"/>
</dbReference>
<gene>
    <name evidence="11" type="ORF">ACFO0N_07640</name>
</gene>
<dbReference type="PANTHER" id="PTHR43491">
    <property type="entry name" value="UDP-N-ACETYL-D-MANNOSAMINE DEHYDROGENASE"/>
    <property type="match status" value="1"/>
</dbReference>
<evidence type="ECO:0000256" key="8">
    <source>
        <dbReference type="PIRNR" id="PIRNR000124"/>
    </source>
</evidence>
<dbReference type="PIRSF" id="PIRSF500136">
    <property type="entry name" value="UDP_ManNAc_DH"/>
    <property type="match status" value="1"/>
</dbReference>
<keyword evidence="4" id="KW-0560">Oxidoreductase</keyword>
<dbReference type="PIRSF" id="PIRSF000124">
    <property type="entry name" value="UDPglc_GDPman_dh"/>
    <property type="match status" value="1"/>
</dbReference>